<sequence length="1017" mass="109648">MNFLTRFSLKNPAAIIISALLLMVGGLYAFTTLKVDMLPNIELPTLTVQSVYPGASPADVDDRVTQKLEQSLKSLSGIKKLTSQSLESFSLVQLEFPIGTDMDSTTRQVESSLQDVKLPEGVTPKVTRFSFGSLPILNIALFPKDAGSGSIESIVDKDIRPELEKIEGVSSISIGGMKHSFIEISVDPEKAKANNITLNQISQKVQGLFVSMPAGSAIQNNIIIPIRVEQRAAGIADLKQLSFDVQAGFPPVPSTILLSDIAAIKAVEDSEELVRYNEKSSLALSVSKKQDANTVQIADKVLATLDKYQDRLSYSLAFDQAAGIKKSVDSLRNEGLFGALFASLAVLLFLRNLRATFIAIISIPLSLLIASIALAKMGITLNIMTLGGMAVAVGRVVDDSIVVIENIYRRMSQRQAGQDRTGIALEASKEMMSAITSSTLTTIVVFLPLGFVGGITGEFFLPFALTVVFALAASLLVAVTVVPILSKGAFGKLRAAVEERESALQRLYARVLEAGLKRKGTVIVGSLVILGASLFLVPQLGFIFLPNEKQQVVAAGFKLPPATQLEKTNQVSQEIEKMLLQQPEIFEYVFTSIGGLDYMSGMKQANQAQYMMSINPKVDVDTVIKTLSVQLDAIVKKASPEATVTVQEMSSGGPPTGNNVNVQLYGSDMDKLGEAAKKVEDHLKQNMDLQYIQNNFREKQRQWIVRIDPQKAAEAGIDPMMVLGLVADRTKPVTVGTYTLDGKTQEIRAAYAQGLTDASDLENIALFGKKGRVLIKDIAAVQAVDTLSSIQRLDGKIYAEVSAQIRSDNVANTTKAVQDSVAKLALPEGISLTSGGGSEETEQTFKELGLAIAAAIGLVYLVMLVSFGKARIPIVILSSLLFIPVGAIAGLYFTRQPLSVSAMIGLLMLVGIVVTNAIVLIDRVSQNRQSGMKIRKALIEAGTTRLRPILMTAFATVCALVPLALTESEGSLISKGLAVVVIGGLVTATLLTLVIVPIMYELFFHRERRRELRNIER</sequence>
<dbReference type="Gene3D" id="3.30.70.1430">
    <property type="entry name" value="Multidrug efflux transporter AcrB pore domain"/>
    <property type="match status" value="2"/>
</dbReference>
<dbReference type="PANTHER" id="PTHR32063">
    <property type="match status" value="1"/>
</dbReference>
<feature type="transmembrane region" description="Helical" evidence="1">
    <location>
        <begin position="900"/>
        <end position="925"/>
    </location>
</feature>
<comment type="caution">
    <text evidence="2">The sequence shown here is derived from an EMBL/GenBank/DDBJ whole genome shotgun (WGS) entry which is preliminary data.</text>
</comment>
<dbReference type="InterPro" id="IPR001036">
    <property type="entry name" value="Acrflvin-R"/>
</dbReference>
<feature type="transmembrane region" description="Helical" evidence="1">
    <location>
        <begin position="848"/>
        <end position="867"/>
    </location>
</feature>
<keyword evidence="1" id="KW-0812">Transmembrane</keyword>
<reference evidence="2 3" key="1">
    <citation type="submission" date="2019-07" db="EMBL/GenBank/DDBJ databases">
        <authorList>
            <person name="Kim J."/>
        </authorList>
    </citation>
    <scope>NUCLEOTIDE SEQUENCE [LARGE SCALE GENOMIC DNA]</scope>
    <source>
        <strain evidence="2 3">JC52</strain>
    </source>
</reference>
<dbReference type="Proteomes" id="UP000317036">
    <property type="component" value="Unassembled WGS sequence"/>
</dbReference>
<dbReference type="PANTHER" id="PTHR32063:SF0">
    <property type="entry name" value="SWARMING MOTILITY PROTEIN SWRC"/>
    <property type="match status" value="1"/>
</dbReference>
<evidence type="ECO:0000313" key="2">
    <source>
        <dbReference type="EMBL" id="TVY11881.1"/>
    </source>
</evidence>
<gene>
    <name evidence="2" type="ORF">FPZ49_00895</name>
</gene>
<dbReference type="SUPFAM" id="SSF82693">
    <property type="entry name" value="Multidrug efflux transporter AcrB pore domain, PN1, PN2, PC1 and PC2 subdomains"/>
    <property type="match status" value="2"/>
</dbReference>
<feature type="transmembrane region" description="Helical" evidence="1">
    <location>
        <begin position="522"/>
        <end position="545"/>
    </location>
</feature>
<dbReference type="InterPro" id="IPR027463">
    <property type="entry name" value="AcrB_DN_DC_subdom"/>
</dbReference>
<dbReference type="SUPFAM" id="SSF82866">
    <property type="entry name" value="Multidrug efflux transporter AcrB transmembrane domain"/>
    <property type="match status" value="2"/>
</dbReference>
<dbReference type="PRINTS" id="PR00702">
    <property type="entry name" value="ACRIFLAVINRP"/>
</dbReference>
<keyword evidence="1" id="KW-0472">Membrane</keyword>
<dbReference type="Pfam" id="PF00873">
    <property type="entry name" value="ACR_tran"/>
    <property type="match status" value="1"/>
</dbReference>
<accession>A0A559KIC5</accession>
<feature type="transmembrane region" description="Helical" evidence="1">
    <location>
        <begin position="459"/>
        <end position="485"/>
    </location>
</feature>
<dbReference type="Gene3D" id="1.20.1640.10">
    <property type="entry name" value="Multidrug efflux transporter AcrB transmembrane domain"/>
    <property type="match status" value="2"/>
</dbReference>
<proteinExistence type="predicted"/>
<keyword evidence="1" id="KW-1133">Transmembrane helix</keyword>
<evidence type="ECO:0000256" key="1">
    <source>
        <dbReference type="SAM" id="Phobius"/>
    </source>
</evidence>
<dbReference type="SUPFAM" id="SSF82714">
    <property type="entry name" value="Multidrug efflux transporter AcrB TolC docking domain, DN and DC subdomains"/>
    <property type="match status" value="2"/>
</dbReference>
<dbReference type="GO" id="GO:0042910">
    <property type="term" value="F:xenobiotic transmembrane transporter activity"/>
    <property type="evidence" value="ECO:0007669"/>
    <property type="project" value="TreeGrafter"/>
</dbReference>
<dbReference type="AlphaFoldDB" id="A0A559KIC5"/>
<feature type="transmembrane region" description="Helical" evidence="1">
    <location>
        <begin position="977"/>
        <end position="1003"/>
    </location>
</feature>
<dbReference type="Gene3D" id="3.30.70.1440">
    <property type="entry name" value="Multidrug efflux transporter AcrB pore domain"/>
    <property type="match status" value="1"/>
</dbReference>
<dbReference type="RefSeq" id="WP_144842463.1">
    <property type="nucleotide sequence ID" value="NZ_VNJI01000001.1"/>
</dbReference>
<feature type="transmembrane region" description="Helical" evidence="1">
    <location>
        <begin position="874"/>
        <end position="894"/>
    </location>
</feature>
<dbReference type="EMBL" id="VNJI01000001">
    <property type="protein sequence ID" value="TVY11881.1"/>
    <property type="molecule type" value="Genomic_DNA"/>
</dbReference>
<feature type="transmembrane region" description="Helical" evidence="1">
    <location>
        <begin position="357"/>
        <end position="375"/>
    </location>
</feature>
<evidence type="ECO:0000313" key="3">
    <source>
        <dbReference type="Proteomes" id="UP000317036"/>
    </source>
</evidence>
<organism evidence="2 3">
    <name type="scientific">Paenibacillus cremeus</name>
    <dbReference type="NCBI Taxonomy" id="2163881"/>
    <lineage>
        <taxon>Bacteria</taxon>
        <taxon>Bacillati</taxon>
        <taxon>Bacillota</taxon>
        <taxon>Bacilli</taxon>
        <taxon>Bacillales</taxon>
        <taxon>Paenibacillaceae</taxon>
        <taxon>Paenibacillus</taxon>
    </lineage>
</organism>
<protein>
    <submittedName>
        <fullName evidence="2">Efflux RND transporter permease subunit</fullName>
    </submittedName>
</protein>
<keyword evidence="3" id="KW-1185">Reference proteome</keyword>
<dbReference type="GO" id="GO:0005886">
    <property type="term" value="C:plasma membrane"/>
    <property type="evidence" value="ECO:0007669"/>
    <property type="project" value="TreeGrafter"/>
</dbReference>
<dbReference type="Gene3D" id="3.30.2090.10">
    <property type="entry name" value="Multidrug efflux transporter AcrB TolC docking domain, DN and DC subdomains"/>
    <property type="match status" value="2"/>
</dbReference>
<dbReference type="OrthoDB" id="9757876at2"/>
<dbReference type="Gene3D" id="3.30.70.1320">
    <property type="entry name" value="Multidrug efflux transporter AcrB pore domain like"/>
    <property type="match status" value="1"/>
</dbReference>
<name>A0A559KIC5_9BACL</name>
<feature type="transmembrane region" description="Helical" evidence="1">
    <location>
        <begin position="434"/>
        <end position="453"/>
    </location>
</feature>
<feature type="transmembrane region" description="Helical" evidence="1">
    <location>
        <begin position="946"/>
        <end position="965"/>
    </location>
</feature>